<dbReference type="PANTHER" id="PTHR11861:SF10">
    <property type="entry name" value="TRANSMEMBRANE PROTEIN 130"/>
    <property type="match status" value="1"/>
</dbReference>
<dbReference type="Proteomes" id="UP001162483">
    <property type="component" value="Unassembled WGS sequence"/>
</dbReference>
<name>A0ABN9BT25_9NEOB</name>
<evidence type="ECO:0000256" key="1">
    <source>
        <dbReference type="ARBA" id="ARBA00022729"/>
    </source>
</evidence>
<dbReference type="CDD" id="cd00146">
    <property type="entry name" value="PKD"/>
    <property type="match status" value="1"/>
</dbReference>
<reference evidence="4" key="1">
    <citation type="submission" date="2023-05" db="EMBL/GenBank/DDBJ databases">
        <authorList>
            <person name="Stuckert A."/>
        </authorList>
    </citation>
    <scope>NUCLEOTIDE SEQUENCE</scope>
</reference>
<feature type="non-terminal residue" evidence="4">
    <location>
        <position position="139"/>
    </location>
</feature>
<sequence>MLQCNSPGTFQVSVWVTERSCPSCEPIARNTTELQVTRDIVGHFTAIQPQANGTYLSNGTFLATNSMVKLLFVIHDPSNFFKSAEFSYTWNFGDSTTVKASEPFVYYSYSKPGNYSSSLQVTAHLHNSQYERNLWEKTG</sequence>
<dbReference type="Pfam" id="PF00801">
    <property type="entry name" value="PKD"/>
    <property type="match status" value="1"/>
</dbReference>
<dbReference type="PANTHER" id="PTHR11861">
    <property type="entry name" value="MELANOCYTE PROTEIN PMEL 17-RELATED"/>
    <property type="match status" value="1"/>
</dbReference>
<keyword evidence="2" id="KW-0325">Glycoprotein</keyword>
<proteinExistence type="predicted"/>
<evidence type="ECO:0000259" key="3">
    <source>
        <dbReference type="PROSITE" id="PS50093"/>
    </source>
</evidence>
<comment type="caution">
    <text evidence="4">The sequence shown here is derived from an EMBL/GenBank/DDBJ whole genome shotgun (WGS) entry which is preliminary data.</text>
</comment>
<dbReference type="InterPro" id="IPR000601">
    <property type="entry name" value="PKD_dom"/>
</dbReference>
<evidence type="ECO:0000313" key="5">
    <source>
        <dbReference type="Proteomes" id="UP001162483"/>
    </source>
</evidence>
<accession>A0ABN9BT25</accession>
<keyword evidence="5" id="KW-1185">Reference proteome</keyword>
<gene>
    <name evidence="4" type="ORF">SPARVUS_LOCUS3643371</name>
</gene>
<organism evidence="4 5">
    <name type="scientific">Staurois parvus</name>
    <dbReference type="NCBI Taxonomy" id="386267"/>
    <lineage>
        <taxon>Eukaryota</taxon>
        <taxon>Metazoa</taxon>
        <taxon>Chordata</taxon>
        <taxon>Craniata</taxon>
        <taxon>Vertebrata</taxon>
        <taxon>Euteleostomi</taxon>
        <taxon>Amphibia</taxon>
        <taxon>Batrachia</taxon>
        <taxon>Anura</taxon>
        <taxon>Neobatrachia</taxon>
        <taxon>Ranoidea</taxon>
        <taxon>Ranidae</taxon>
        <taxon>Staurois</taxon>
    </lineage>
</organism>
<dbReference type="InterPro" id="IPR013783">
    <property type="entry name" value="Ig-like_fold"/>
</dbReference>
<protein>
    <recommendedName>
        <fullName evidence="3">PKD domain-containing protein</fullName>
    </recommendedName>
</protein>
<feature type="domain" description="PKD" evidence="3">
    <location>
        <begin position="85"/>
        <end position="122"/>
    </location>
</feature>
<evidence type="ECO:0000256" key="2">
    <source>
        <dbReference type="ARBA" id="ARBA00023180"/>
    </source>
</evidence>
<dbReference type="EMBL" id="CATNWA010005846">
    <property type="protein sequence ID" value="CAI9550880.1"/>
    <property type="molecule type" value="Genomic_DNA"/>
</dbReference>
<dbReference type="PROSITE" id="PS50093">
    <property type="entry name" value="PKD"/>
    <property type="match status" value="1"/>
</dbReference>
<keyword evidence="1" id="KW-0732">Signal</keyword>
<dbReference type="SUPFAM" id="SSF49299">
    <property type="entry name" value="PKD domain"/>
    <property type="match status" value="1"/>
</dbReference>
<dbReference type="InterPro" id="IPR035986">
    <property type="entry name" value="PKD_dom_sf"/>
</dbReference>
<dbReference type="InterPro" id="IPR045219">
    <property type="entry name" value="PKAT"/>
</dbReference>
<dbReference type="Gene3D" id="2.60.40.10">
    <property type="entry name" value="Immunoglobulins"/>
    <property type="match status" value="1"/>
</dbReference>
<evidence type="ECO:0000313" key="4">
    <source>
        <dbReference type="EMBL" id="CAI9550880.1"/>
    </source>
</evidence>